<name>A0ABQ8RHA0_FUSEQ</name>
<sequence>MSSQQKRSHEADDSQPRKRQDMGPPTSGHEASAVSEEFPSNGRDESQMLGHSQWPSSHSQRPSSHSQRSSAFSQLPSAFSQLPSGQGNPFDDDEISSNEMISGASNFPSEAAPEDEVSNRLDNLKADHDQLRAEYDQLKLLVAGPSSPLEKSVIADLIERVQALEREANTGQHLLLPQGM</sequence>
<protein>
    <recommendedName>
        <fullName evidence="4">Transcription factor</fullName>
    </recommendedName>
</protein>
<comment type="caution">
    <text evidence="2">The sequence shown here is derived from an EMBL/GenBank/DDBJ whole genome shotgun (WGS) entry which is preliminary data.</text>
</comment>
<feature type="compositionally biased region" description="Polar residues" evidence="1">
    <location>
        <begin position="71"/>
        <end position="87"/>
    </location>
</feature>
<proteinExistence type="predicted"/>
<keyword evidence="3" id="KW-1185">Reference proteome</keyword>
<gene>
    <name evidence="2" type="ORF">NW768_004810</name>
</gene>
<accession>A0ABQ8RHA0</accession>
<evidence type="ECO:0000313" key="3">
    <source>
        <dbReference type="Proteomes" id="UP001152024"/>
    </source>
</evidence>
<evidence type="ECO:0008006" key="4">
    <source>
        <dbReference type="Google" id="ProtNLM"/>
    </source>
</evidence>
<feature type="compositionally biased region" description="Polar residues" evidence="1">
    <location>
        <begin position="97"/>
        <end position="108"/>
    </location>
</feature>
<evidence type="ECO:0000256" key="1">
    <source>
        <dbReference type="SAM" id="MobiDB-lite"/>
    </source>
</evidence>
<organism evidence="2 3">
    <name type="scientific">Fusarium equiseti</name>
    <name type="common">Fusarium scirpi</name>
    <dbReference type="NCBI Taxonomy" id="61235"/>
    <lineage>
        <taxon>Eukaryota</taxon>
        <taxon>Fungi</taxon>
        <taxon>Dikarya</taxon>
        <taxon>Ascomycota</taxon>
        <taxon>Pezizomycotina</taxon>
        <taxon>Sordariomycetes</taxon>
        <taxon>Hypocreomycetidae</taxon>
        <taxon>Hypocreales</taxon>
        <taxon>Nectriaceae</taxon>
        <taxon>Fusarium</taxon>
        <taxon>Fusarium incarnatum-equiseti species complex</taxon>
    </lineage>
</organism>
<reference evidence="2" key="1">
    <citation type="submission" date="2022-09" db="EMBL/GenBank/DDBJ databases">
        <title>Fusarium specimens isolated from Avocado Roots.</title>
        <authorList>
            <person name="Stajich J."/>
            <person name="Roper C."/>
            <person name="Heimlech-Rivalta G."/>
        </authorList>
    </citation>
    <scope>NUCLEOTIDE SEQUENCE</scope>
    <source>
        <strain evidence="2">CF00095</strain>
    </source>
</reference>
<dbReference type="Proteomes" id="UP001152024">
    <property type="component" value="Unassembled WGS sequence"/>
</dbReference>
<evidence type="ECO:0000313" key="2">
    <source>
        <dbReference type="EMBL" id="KAJ4135189.1"/>
    </source>
</evidence>
<dbReference type="EMBL" id="JAOQBH010000006">
    <property type="protein sequence ID" value="KAJ4135189.1"/>
    <property type="molecule type" value="Genomic_DNA"/>
</dbReference>
<feature type="compositionally biased region" description="Low complexity" evidence="1">
    <location>
        <begin position="51"/>
        <end position="70"/>
    </location>
</feature>
<feature type="region of interest" description="Disordered" evidence="1">
    <location>
        <begin position="1"/>
        <end position="125"/>
    </location>
</feature>
<feature type="compositionally biased region" description="Basic and acidic residues" evidence="1">
    <location>
        <begin position="7"/>
        <end position="21"/>
    </location>
</feature>